<dbReference type="EMBL" id="BGZK01002810">
    <property type="protein sequence ID" value="GBP96615.1"/>
    <property type="molecule type" value="Genomic_DNA"/>
</dbReference>
<dbReference type="Proteomes" id="UP000299102">
    <property type="component" value="Unassembled WGS sequence"/>
</dbReference>
<accession>A0A4C2AC95</accession>
<evidence type="ECO:0000313" key="1">
    <source>
        <dbReference type="EMBL" id="GBP96615.1"/>
    </source>
</evidence>
<sequence>MECNRPENEDLRTRSAVDRAPTATINLLNFTTFYTGCHRFGCVLNMVPIYVDDFRTDSPNSRCSKTYVIVSTSPPTPIFAIEISICPSMSFNLFGSNIQDLYLQPTMLAQCGLGAANHRYRQRVNNVPNRRLNVFFKPRSERFD</sequence>
<reference evidence="1 2" key="1">
    <citation type="journal article" date="2019" name="Commun. Biol.">
        <title>The bagworm genome reveals a unique fibroin gene that provides high tensile strength.</title>
        <authorList>
            <person name="Kono N."/>
            <person name="Nakamura H."/>
            <person name="Ohtoshi R."/>
            <person name="Tomita M."/>
            <person name="Numata K."/>
            <person name="Arakawa K."/>
        </authorList>
    </citation>
    <scope>NUCLEOTIDE SEQUENCE [LARGE SCALE GENOMIC DNA]</scope>
</reference>
<evidence type="ECO:0000313" key="2">
    <source>
        <dbReference type="Proteomes" id="UP000299102"/>
    </source>
</evidence>
<protein>
    <submittedName>
        <fullName evidence="1">Uncharacterized protein</fullName>
    </submittedName>
</protein>
<name>A0A4C2AC95_EUMVA</name>
<organism evidence="1 2">
    <name type="scientific">Eumeta variegata</name>
    <name type="common">Bagworm moth</name>
    <name type="synonym">Eumeta japonica</name>
    <dbReference type="NCBI Taxonomy" id="151549"/>
    <lineage>
        <taxon>Eukaryota</taxon>
        <taxon>Metazoa</taxon>
        <taxon>Ecdysozoa</taxon>
        <taxon>Arthropoda</taxon>
        <taxon>Hexapoda</taxon>
        <taxon>Insecta</taxon>
        <taxon>Pterygota</taxon>
        <taxon>Neoptera</taxon>
        <taxon>Endopterygota</taxon>
        <taxon>Lepidoptera</taxon>
        <taxon>Glossata</taxon>
        <taxon>Ditrysia</taxon>
        <taxon>Tineoidea</taxon>
        <taxon>Psychidae</taxon>
        <taxon>Oiketicinae</taxon>
        <taxon>Eumeta</taxon>
    </lineage>
</organism>
<comment type="caution">
    <text evidence="1">The sequence shown here is derived from an EMBL/GenBank/DDBJ whole genome shotgun (WGS) entry which is preliminary data.</text>
</comment>
<proteinExistence type="predicted"/>
<keyword evidence="2" id="KW-1185">Reference proteome</keyword>
<gene>
    <name evidence="1" type="ORF">EVAR_89217_1</name>
</gene>
<dbReference type="AlphaFoldDB" id="A0A4C2AC95"/>